<proteinExistence type="predicted"/>
<reference evidence="1 2" key="1">
    <citation type="journal article" date="2015" name="Genome Biol. Evol.">
        <title>Phylogenomic analyses indicate that early fungi evolved digesting cell walls of algal ancestors of land plants.</title>
        <authorList>
            <person name="Chang Y."/>
            <person name="Wang S."/>
            <person name="Sekimoto S."/>
            <person name="Aerts A.L."/>
            <person name="Choi C."/>
            <person name="Clum A."/>
            <person name="LaButti K.M."/>
            <person name="Lindquist E.A."/>
            <person name="Yee Ngan C."/>
            <person name="Ohm R.A."/>
            <person name="Salamov A.A."/>
            <person name="Grigoriev I.V."/>
            <person name="Spatafora J.W."/>
            <person name="Berbee M.L."/>
        </authorList>
    </citation>
    <scope>NUCLEOTIDE SEQUENCE [LARGE SCALE GENOMIC DNA]</scope>
    <source>
        <strain evidence="1 2">NRRL 1564</strain>
    </source>
</reference>
<evidence type="ECO:0008006" key="3">
    <source>
        <dbReference type="Google" id="ProtNLM"/>
    </source>
</evidence>
<dbReference type="EMBL" id="KZ303527">
    <property type="protein sequence ID" value="PIA13792.1"/>
    <property type="molecule type" value="Genomic_DNA"/>
</dbReference>
<dbReference type="Proteomes" id="UP000242474">
    <property type="component" value="Unassembled WGS sequence"/>
</dbReference>
<dbReference type="Gene3D" id="3.30.450.30">
    <property type="entry name" value="Dynein light chain 2a, cytoplasmic"/>
    <property type="match status" value="1"/>
</dbReference>
<organism evidence="1 2">
    <name type="scientific">Coemansia reversa (strain ATCC 12441 / NRRL 1564)</name>
    <dbReference type="NCBI Taxonomy" id="763665"/>
    <lineage>
        <taxon>Eukaryota</taxon>
        <taxon>Fungi</taxon>
        <taxon>Fungi incertae sedis</taxon>
        <taxon>Zoopagomycota</taxon>
        <taxon>Kickxellomycotina</taxon>
        <taxon>Kickxellomycetes</taxon>
        <taxon>Kickxellales</taxon>
        <taxon>Kickxellaceae</taxon>
        <taxon>Coemansia</taxon>
    </lineage>
</organism>
<evidence type="ECO:0000313" key="1">
    <source>
        <dbReference type="EMBL" id="PIA13792.1"/>
    </source>
</evidence>
<sequence length="100" mass="10770">MSNKNMDLKKTFDSICAVPGSVGAMMVHEDGAVVRVSGDLHEESEGFALSSLMKDAAELVAMIRPETTALTRVTISRQSDTTVVATPYQKHIFCVKLTGP</sequence>
<name>A0A2G5B462_COERN</name>
<keyword evidence="2" id="KW-1185">Reference proteome</keyword>
<protein>
    <recommendedName>
        <fullName evidence="3">Late endosomal/lysosomal adaptor and MAPK and MTOR activator 5</fullName>
    </recommendedName>
</protein>
<gene>
    <name evidence="1" type="ORF">COEREDRAFT_83272</name>
</gene>
<dbReference type="AlphaFoldDB" id="A0A2G5B462"/>
<evidence type="ECO:0000313" key="2">
    <source>
        <dbReference type="Proteomes" id="UP000242474"/>
    </source>
</evidence>
<accession>A0A2G5B462</accession>
<dbReference type="OrthoDB" id="5572296at2759"/>